<dbReference type="EMBL" id="FOHU01000010">
    <property type="protein sequence ID" value="SET40563.1"/>
    <property type="molecule type" value="Genomic_DNA"/>
</dbReference>
<dbReference type="STRING" id="426128.SAMN05660297_02294"/>
<name>A0A1I0E5Y9_9FIRM</name>
<accession>A0A1I0E5Y9</accession>
<sequence>MKTTATYFMNNKNKPLQFGEIDIENSLRKRLRGENIKQGILCEPVCVGFCGTDYELFKMSEEEELQGKLPDGKNRLINGHEGVVYIPSQKKFAVVLIRGGDSWDPTRYSEDEEYFEYGCDKADGMMAKQNFFHPDMLLPIPEKYIKENKIPLSLAKKLTFADPYACGIFQLERMEDLGSAHNFRIELARHKCTEEEARKIAQQKIFERVVIFGFGTTGMFIADNIIRRYPKSKIVFIGREENISKVKQETLKKLNANYISNIYENEKKLADKIVEVLDGKATAFVGSAGTSIEHRIAFDYEVLGTNGIFNSFSLGPKIQLDTMPFGFKNHLIYGSINFRQQHMEEAIEYLCQSDFDKYVELVDLKELEKDIVGLFKNKIFAKGSPIKTATLWNPQYIDHTK</sequence>
<dbReference type="RefSeq" id="WP_090443944.1">
    <property type="nucleotide sequence ID" value="NZ_FOHU01000010.1"/>
</dbReference>
<evidence type="ECO:0000313" key="2">
    <source>
        <dbReference type="Proteomes" id="UP000199568"/>
    </source>
</evidence>
<dbReference type="AlphaFoldDB" id="A0A1I0E5Y9"/>
<reference evidence="1 2" key="1">
    <citation type="submission" date="2016-10" db="EMBL/GenBank/DDBJ databases">
        <authorList>
            <person name="de Groot N.N."/>
        </authorList>
    </citation>
    <scope>NUCLEOTIDE SEQUENCE [LARGE SCALE GENOMIC DNA]</scope>
    <source>
        <strain evidence="1 2">DSM 18979</strain>
    </source>
</reference>
<keyword evidence="2" id="KW-1185">Reference proteome</keyword>
<gene>
    <name evidence="1" type="ORF">SAMN05660297_02294</name>
</gene>
<protein>
    <submittedName>
        <fullName evidence="1">Threonine dehydrogenase</fullName>
    </submittedName>
</protein>
<dbReference type="Gene3D" id="3.40.50.720">
    <property type="entry name" value="NAD(P)-binding Rossmann-like Domain"/>
    <property type="match status" value="1"/>
</dbReference>
<evidence type="ECO:0000313" key="1">
    <source>
        <dbReference type="EMBL" id="SET40563.1"/>
    </source>
</evidence>
<dbReference type="Proteomes" id="UP000199568">
    <property type="component" value="Unassembled WGS sequence"/>
</dbReference>
<organism evidence="1 2">
    <name type="scientific">Natronincola peptidivorans</name>
    <dbReference type="NCBI Taxonomy" id="426128"/>
    <lineage>
        <taxon>Bacteria</taxon>
        <taxon>Bacillati</taxon>
        <taxon>Bacillota</taxon>
        <taxon>Clostridia</taxon>
        <taxon>Peptostreptococcales</taxon>
        <taxon>Natronincolaceae</taxon>
        <taxon>Natronincola</taxon>
    </lineage>
</organism>
<dbReference type="InterPro" id="IPR036291">
    <property type="entry name" value="NAD(P)-bd_dom_sf"/>
</dbReference>
<dbReference type="SUPFAM" id="SSF51735">
    <property type="entry name" value="NAD(P)-binding Rossmann-fold domains"/>
    <property type="match status" value="1"/>
</dbReference>
<dbReference type="OrthoDB" id="2023280at2"/>
<proteinExistence type="predicted"/>
<dbReference type="Gene3D" id="3.90.180.10">
    <property type="entry name" value="Medium-chain alcohol dehydrogenases, catalytic domain"/>
    <property type="match status" value="2"/>
</dbReference>